<reference evidence="2 3" key="1">
    <citation type="journal article" date="2010" name="Nature">
        <title>The Ectocarpus genome and the independent evolution of multicellularity in brown algae.</title>
        <authorList>
            <person name="Cock J.M."/>
            <person name="Sterck L."/>
            <person name="Rouze P."/>
            <person name="Scornet D."/>
            <person name="Allen A.E."/>
            <person name="Amoutzias G."/>
            <person name="Anthouard V."/>
            <person name="Artiguenave F."/>
            <person name="Aury J.M."/>
            <person name="Badger J.H."/>
            <person name="Beszteri B."/>
            <person name="Billiau K."/>
            <person name="Bonnet E."/>
            <person name="Bothwell J.H."/>
            <person name="Bowler C."/>
            <person name="Boyen C."/>
            <person name="Brownlee C."/>
            <person name="Carrano C.J."/>
            <person name="Charrier B."/>
            <person name="Cho G.Y."/>
            <person name="Coelho S.M."/>
            <person name="Collen J."/>
            <person name="Corre E."/>
            <person name="Da Silva C."/>
            <person name="Delage L."/>
            <person name="Delaroque N."/>
            <person name="Dittami S.M."/>
            <person name="Doulbeau S."/>
            <person name="Elias M."/>
            <person name="Farnham G."/>
            <person name="Gachon C.M."/>
            <person name="Gschloessl B."/>
            <person name="Heesch S."/>
            <person name="Jabbari K."/>
            <person name="Jubin C."/>
            <person name="Kawai H."/>
            <person name="Kimura K."/>
            <person name="Kloareg B."/>
            <person name="Kupper F.C."/>
            <person name="Lang D."/>
            <person name="Le Bail A."/>
            <person name="Leblanc C."/>
            <person name="Lerouge P."/>
            <person name="Lohr M."/>
            <person name="Lopez P.J."/>
            <person name="Martens C."/>
            <person name="Maumus F."/>
            <person name="Michel G."/>
            <person name="Miranda-Saavedra D."/>
            <person name="Morales J."/>
            <person name="Moreau H."/>
            <person name="Motomura T."/>
            <person name="Nagasato C."/>
            <person name="Napoli C.A."/>
            <person name="Nelson D.R."/>
            <person name="Nyvall-Collen P."/>
            <person name="Peters A.F."/>
            <person name="Pommier C."/>
            <person name="Potin P."/>
            <person name="Poulain J."/>
            <person name="Quesneville H."/>
            <person name="Read B."/>
            <person name="Rensing S.A."/>
            <person name="Ritter A."/>
            <person name="Rousvoal S."/>
            <person name="Samanta M."/>
            <person name="Samson G."/>
            <person name="Schroeder D.C."/>
            <person name="Segurens B."/>
            <person name="Strittmatter M."/>
            <person name="Tonon T."/>
            <person name="Tregear J.W."/>
            <person name="Valentin K."/>
            <person name="von Dassow P."/>
            <person name="Yamagishi T."/>
            <person name="Van de Peer Y."/>
            <person name="Wincker P."/>
        </authorList>
    </citation>
    <scope>NUCLEOTIDE SEQUENCE [LARGE SCALE GENOMIC DNA]</scope>
    <source>
        <strain evidence="3">Ec32 / CCAP1310/4</strain>
    </source>
</reference>
<dbReference type="EMBL" id="FN649737">
    <property type="protein sequence ID" value="CBJ25780.1"/>
    <property type="molecule type" value="Genomic_DNA"/>
</dbReference>
<dbReference type="Proteomes" id="UP000002630">
    <property type="component" value="Linkage Group LG12"/>
</dbReference>
<dbReference type="STRING" id="2880.D7FLG4"/>
<dbReference type="GO" id="GO:0045047">
    <property type="term" value="P:protein targeting to ER"/>
    <property type="evidence" value="ECO:0007669"/>
    <property type="project" value="InterPro"/>
</dbReference>
<feature type="compositionally biased region" description="Acidic residues" evidence="1">
    <location>
        <begin position="244"/>
        <end position="262"/>
    </location>
</feature>
<sequence length="280" mass="30528">MDTVDLKVVLPQAIKQLAFFLLARWLNKSLSPTVESQVRAARAIYTVYLIVSQALCMYIRYLIWKKGDDTEVEVPPPAQLKKLIQDAGKAGVTGNEGAPAATTGGAGGAASPLGPVMDKMMTSRMAVKKYDMKFIQGVRRRQFWASLMMCYTHLRRGMIKPMMFQVSFGVLSLLDNPLVHIYLLGREAKGNLARPFKKQGLMESLSGPMETMATKAAAEAQAAEAKAAEARSEEDKGSATAGVGEEEEEEEEEDDDGGEMPDIEILTNGDESDDVVEESG</sequence>
<feature type="compositionally biased region" description="Basic and acidic residues" evidence="1">
    <location>
        <begin position="226"/>
        <end position="237"/>
    </location>
</feature>
<dbReference type="GO" id="GO:0005739">
    <property type="term" value="C:mitochondrion"/>
    <property type="evidence" value="ECO:0007669"/>
    <property type="project" value="TreeGrafter"/>
</dbReference>
<dbReference type="InterPro" id="IPR012098">
    <property type="entry name" value="SND3_fun"/>
</dbReference>
<dbReference type="AlphaFoldDB" id="D7FLG4"/>
<dbReference type="Pfam" id="PF10032">
    <property type="entry name" value="Pho88"/>
    <property type="match status" value="1"/>
</dbReference>
<dbReference type="InParanoid" id="D7FLG4"/>
<keyword evidence="3" id="KW-1185">Reference proteome</keyword>
<evidence type="ECO:0000313" key="2">
    <source>
        <dbReference type="EMBL" id="CBJ25780.1"/>
    </source>
</evidence>
<dbReference type="PANTHER" id="PTHR28112">
    <property type="entry name" value="SRP-INDEPENDENT TARGETING PROTEIN 3"/>
    <property type="match status" value="1"/>
</dbReference>
<organism evidence="2 3">
    <name type="scientific">Ectocarpus siliculosus</name>
    <name type="common">Brown alga</name>
    <name type="synonym">Conferva siliculosa</name>
    <dbReference type="NCBI Taxonomy" id="2880"/>
    <lineage>
        <taxon>Eukaryota</taxon>
        <taxon>Sar</taxon>
        <taxon>Stramenopiles</taxon>
        <taxon>Ochrophyta</taxon>
        <taxon>PX clade</taxon>
        <taxon>Phaeophyceae</taxon>
        <taxon>Ectocarpales</taxon>
        <taxon>Ectocarpaceae</taxon>
        <taxon>Ectocarpus</taxon>
    </lineage>
</organism>
<feature type="compositionally biased region" description="Acidic residues" evidence="1">
    <location>
        <begin position="270"/>
        <end position="280"/>
    </location>
</feature>
<evidence type="ECO:0000256" key="1">
    <source>
        <dbReference type="SAM" id="MobiDB-lite"/>
    </source>
</evidence>
<dbReference type="GO" id="GO:0005783">
    <property type="term" value="C:endoplasmic reticulum"/>
    <property type="evidence" value="ECO:0007669"/>
    <property type="project" value="InterPro"/>
</dbReference>
<dbReference type="PANTHER" id="PTHR28112:SF1">
    <property type="entry name" value="SRP-INDEPENDENT TARGETING PROTEIN 3"/>
    <property type="match status" value="1"/>
</dbReference>
<feature type="region of interest" description="Disordered" evidence="1">
    <location>
        <begin position="217"/>
        <end position="280"/>
    </location>
</feature>
<dbReference type="EMBL" id="FN648143">
    <property type="protein sequence ID" value="CBJ25780.1"/>
    <property type="molecule type" value="Genomic_DNA"/>
</dbReference>
<gene>
    <name evidence="2" type="ORF">Esi_0016_0005</name>
</gene>
<protein>
    <submittedName>
        <fullName evidence="2">Uncharacterized protein</fullName>
    </submittedName>
</protein>
<accession>D7FLG4</accession>
<dbReference type="OrthoDB" id="18139at2759"/>
<evidence type="ECO:0000313" key="3">
    <source>
        <dbReference type="Proteomes" id="UP000002630"/>
    </source>
</evidence>
<name>D7FLG4_ECTSI</name>
<proteinExistence type="predicted"/>